<comment type="caution">
    <text evidence="1">The sequence shown here is derived from an EMBL/GenBank/DDBJ whole genome shotgun (WGS) entry which is preliminary data.</text>
</comment>
<keyword evidence="2" id="KW-1185">Reference proteome</keyword>
<sequence>MFVDMWNISRRPSCECIPSCFVCVGTVTVTVTLVGTEGLIVRRRWEAQCAIVTYGRMGEQRQLAHFHDGETSRQPPLSPGNTMPTEVRLCSAEGRRRQWTSLCHRAHSHSTLSIVWAHRPTLRAGGPAHIGGYRFTGCLVPGRCSQIVW</sequence>
<accession>A0ACC2HE23</accession>
<name>A0ACC2HE23_DALPE</name>
<gene>
    <name evidence="1" type="ORF">DPEC_G00038450</name>
</gene>
<dbReference type="EMBL" id="CM055730">
    <property type="protein sequence ID" value="KAJ8014263.1"/>
    <property type="molecule type" value="Genomic_DNA"/>
</dbReference>
<protein>
    <submittedName>
        <fullName evidence="1">Uncharacterized protein</fullName>
    </submittedName>
</protein>
<reference evidence="1" key="1">
    <citation type="submission" date="2021-05" db="EMBL/GenBank/DDBJ databases">
        <authorList>
            <person name="Pan Q."/>
            <person name="Jouanno E."/>
            <person name="Zahm M."/>
            <person name="Klopp C."/>
            <person name="Cabau C."/>
            <person name="Louis A."/>
            <person name="Berthelot C."/>
            <person name="Parey E."/>
            <person name="Roest Crollius H."/>
            <person name="Montfort J."/>
            <person name="Robinson-Rechavi M."/>
            <person name="Bouchez O."/>
            <person name="Lampietro C."/>
            <person name="Lopez Roques C."/>
            <person name="Donnadieu C."/>
            <person name="Postlethwait J."/>
            <person name="Bobe J."/>
            <person name="Dillon D."/>
            <person name="Chandos A."/>
            <person name="von Hippel F."/>
            <person name="Guiguen Y."/>
        </authorList>
    </citation>
    <scope>NUCLEOTIDE SEQUENCE</scope>
    <source>
        <strain evidence="1">YG-Jan2019</strain>
    </source>
</reference>
<proteinExistence type="predicted"/>
<organism evidence="1 2">
    <name type="scientific">Dallia pectoralis</name>
    <name type="common">Alaska blackfish</name>
    <dbReference type="NCBI Taxonomy" id="75939"/>
    <lineage>
        <taxon>Eukaryota</taxon>
        <taxon>Metazoa</taxon>
        <taxon>Chordata</taxon>
        <taxon>Craniata</taxon>
        <taxon>Vertebrata</taxon>
        <taxon>Euteleostomi</taxon>
        <taxon>Actinopterygii</taxon>
        <taxon>Neopterygii</taxon>
        <taxon>Teleostei</taxon>
        <taxon>Protacanthopterygii</taxon>
        <taxon>Esociformes</taxon>
        <taxon>Umbridae</taxon>
        <taxon>Dallia</taxon>
    </lineage>
</organism>
<evidence type="ECO:0000313" key="2">
    <source>
        <dbReference type="Proteomes" id="UP001157502"/>
    </source>
</evidence>
<evidence type="ECO:0000313" key="1">
    <source>
        <dbReference type="EMBL" id="KAJ8014263.1"/>
    </source>
</evidence>
<dbReference type="Proteomes" id="UP001157502">
    <property type="component" value="Chromosome 3"/>
</dbReference>